<evidence type="ECO:0000313" key="1">
    <source>
        <dbReference type="EMBL" id="BDC98271.1"/>
    </source>
</evidence>
<organism evidence="1 2">
    <name type="scientific">Persicobacter psychrovividus</name>
    <dbReference type="NCBI Taxonomy" id="387638"/>
    <lineage>
        <taxon>Bacteria</taxon>
        <taxon>Pseudomonadati</taxon>
        <taxon>Bacteroidota</taxon>
        <taxon>Cytophagia</taxon>
        <taxon>Cytophagales</taxon>
        <taxon>Persicobacteraceae</taxon>
        <taxon>Persicobacter</taxon>
    </lineage>
</organism>
<reference evidence="1 2" key="1">
    <citation type="submission" date="2021-12" db="EMBL/GenBank/DDBJ databases">
        <title>Genome sequencing of bacteria with rrn-lacking chromosome and rrn-plasmid.</title>
        <authorList>
            <person name="Anda M."/>
            <person name="Iwasaki W."/>
        </authorList>
    </citation>
    <scope>NUCLEOTIDE SEQUENCE [LARGE SCALE GENOMIC DNA]</scope>
    <source>
        <strain evidence="1 2">NBRC 101262</strain>
    </source>
</reference>
<evidence type="ECO:0000313" key="2">
    <source>
        <dbReference type="Proteomes" id="UP001354989"/>
    </source>
</evidence>
<protein>
    <submittedName>
        <fullName evidence="1">Uncharacterized protein</fullName>
    </submittedName>
</protein>
<gene>
    <name evidence="1" type="ORF">PEPS_05520</name>
</gene>
<sequence length="79" mass="9368">MKFNCIVPLIYEFGKPCNEPNEDAKPITNWIGYRMAIGSRDLLFQRCYNSPNFRDRLQFIKTKKARIKMRAFSQGFKSK</sequence>
<dbReference type="Proteomes" id="UP001354989">
    <property type="component" value="Chromosome"/>
</dbReference>
<name>A0ABN6LAG2_9BACT</name>
<dbReference type="EMBL" id="AP025292">
    <property type="protein sequence ID" value="BDC98271.1"/>
    <property type="molecule type" value="Genomic_DNA"/>
</dbReference>
<accession>A0ABN6LAG2</accession>
<keyword evidence="2" id="KW-1185">Reference proteome</keyword>
<proteinExistence type="predicted"/>